<dbReference type="InterPro" id="IPR001878">
    <property type="entry name" value="Znf_CCHC"/>
</dbReference>
<proteinExistence type="predicted"/>
<feature type="domain" description="CCHC-type" evidence="3">
    <location>
        <begin position="25"/>
        <end position="39"/>
    </location>
</feature>
<reference evidence="4" key="1">
    <citation type="submission" date="2020-06" db="EMBL/GenBank/DDBJ databases">
        <authorList>
            <person name="Li T."/>
            <person name="Hu X."/>
            <person name="Zhang T."/>
            <person name="Song X."/>
            <person name="Zhang H."/>
            <person name="Dai N."/>
            <person name="Sheng W."/>
            <person name="Hou X."/>
            <person name="Wei L."/>
        </authorList>
    </citation>
    <scope>NUCLEOTIDE SEQUENCE</scope>
    <source>
        <strain evidence="4">K16</strain>
        <tissue evidence="4">Leaf</tissue>
    </source>
</reference>
<dbReference type="InterPro" id="IPR054722">
    <property type="entry name" value="PolX-like_BBD"/>
</dbReference>
<reference evidence="4" key="2">
    <citation type="journal article" date="2024" name="Plant">
        <title>Genomic evolution and insights into agronomic trait innovations of Sesamum species.</title>
        <authorList>
            <person name="Miao H."/>
            <person name="Wang L."/>
            <person name="Qu L."/>
            <person name="Liu H."/>
            <person name="Sun Y."/>
            <person name="Le M."/>
            <person name="Wang Q."/>
            <person name="Wei S."/>
            <person name="Zheng Y."/>
            <person name="Lin W."/>
            <person name="Duan Y."/>
            <person name="Cao H."/>
            <person name="Xiong S."/>
            <person name="Wang X."/>
            <person name="Wei L."/>
            <person name="Li C."/>
            <person name="Ma Q."/>
            <person name="Ju M."/>
            <person name="Zhao R."/>
            <person name="Li G."/>
            <person name="Mu C."/>
            <person name="Tian Q."/>
            <person name="Mei H."/>
            <person name="Zhang T."/>
            <person name="Gao T."/>
            <person name="Zhang H."/>
        </authorList>
    </citation>
    <scope>NUCLEOTIDE SEQUENCE</scope>
    <source>
        <strain evidence="4">K16</strain>
    </source>
</reference>
<dbReference type="GO" id="GO:0008270">
    <property type="term" value="F:zinc ion binding"/>
    <property type="evidence" value="ECO:0007669"/>
    <property type="project" value="UniProtKB-KW"/>
</dbReference>
<feature type="region of interest" description="Disordered" evidence="2">
    <location>
        <begin position="183"/>
        <end position="209"/>
    </location>
</feature>
<dbReference type="CDD" id="cd09272">
    <property type="entry name" value="RNase_HI_RT_Ty1"/>
    <property type="match status" value="1"/>
</dbReference>
<evidence type="ECO:0000313" key="5">
    <source>
        <dbReference type="Proteomes" id="UP001289374"/>
    </source>
</evidence>
<accession>A0AAE2C7H1</accession>
<dbReference type="PANTHER" id="PTHR11439">
    <property type="entry name" value="GAG-POL-RELATED RETROTRANSPOSON"/>
    <property type="match status" value="1"/>
</dbReference>
<evidence type="ECO:0000313" key="4">
    <source>
        <dbReference type="EMBL" id="KAK4411859.1"/>
    </source>
</evidence>
<dbReference type="PANTHER" id="PTHR11439:SF502">
    <property type="entry name" value="SECRETED RXLR EFFECTOR PROTEIN 161-LIKE"/>
    <property type="match status" value="1"/>
</dbReference>
<dbReference type="InterPro" id="IPR036875">
    <property type="entry name" value="Znf_CCHC_sf"/>
</dbReference>
<evidence type="ECO:0000256" key="1">
    <source>
        <dbReference type="PROSITE-ProRule" id="PRU00047"/>
    </source>
</evidence>
<dbReference type="Proteomes" id="UP001289374">
    <property type="component" value="Unassembled WGS sequence"/>
</dbReference>
<dbReference type="InterPro" id="IPR013103">
    <property type="entry name" value="RVT_2"/>
</dbReference>
<dbReference type="GO" id="GO:0003676">
    <property type="term" value="F:nucleic acid binding"/>
    <property type="evidence" value="ECO:0007669"/>
    <property type="project" value="InterPro"/>
</dbReference>
<name>A0AAE2C7H1_9LAMI</name>
<evidence type="ECO:0000259" key="3">
    <source>
        <dbReference type="PROSITE" id="PS50158"/>
    </source>
</evidence>
<sequence>MRPCRICKRTNHLEKDCYFRGKPQCRNCKRFGHVEKDCRLKGNHQANCIEENNSSDQLFYTCNSVAETGEATWYIDSAASNHMTYNKAAFQTLDESFKTNVKLGDNHIVKVEGKRISRYQHKKRLTTNQAVEGACEALSTRKQHKKPFPSGTPGELKQYWNSFILTRKTLAKKLFGQKQSTLQLSTQQKRHKLEEKERKGSSSATATVKRLQNLQPKETKRTNYQPEMFEFDEDCHVARLDTIRALIAIAAIRSGKYINGRKVCISKVISDEEIYVEQPQGFIAKVKKKSLRLKKALYGLKQAPRACTERRWITKVDGLMYRKSHWKPTISNLPQDQILCSPTTITNQEFMPVEPSTLCSNKKNSKYLRGTKDFGIWYKSTNDAKLVGCTYSDWAGSVDDKKSTSGYTFSLGSGIFTWASKKQATVAQSSAEAEYIAAAATSNQAIWLRRILEDIREKQEEPTTIYCDNKSAIAITKNPVQHSRTKHIDIKYHSLQEATTRGEIELKYCSTEEQLADIFTKALPRNKFKELRMKIGDCELSDNSEIDVAVRSSPVTTTTSRSSSGNMNNGSRKLRIVVVTKCGSEKIPVEVNSSDNVGELRKKLQKLKQDLPQ</sequence>
<organism evidence="4 5">
    <name type="scientific">Sesamum angolense</name>
    <dbReference type="NCBI Taxonomy" id="2727404"/>
    <lineage>
        <taxon>Eukaryota</taxon>
        <taxon>Viridiplantae</taxon>
        <taxon>Streptophyta</taxon>
        <taxon>Embryophyta</taxon>
        <taxon>Tracheophyta</taxon>
        <taxon>Spermatophyta</taxon>
        <taxon>Magnoliopsida</taxon>
        <taxon>eudicotyledons</taxon>
        <taxon>Gunneridae</taxon>
        <taxon>Pentapetalae</taxon>
        <taxon>asterids</taxon>
        <taxon>lamiids</taxon>
        <taxon>Lamiales</taxon>
        <taxon>Pedaliaceae</taxon>
        <taxon>Sesamum</taxon>
    </lineage>
</organism>
<keyword evidence="1" id="KW-0863">Zinc-finger</keyword>
<dbReference type="Pfam" id="PF22936">
    <property type="entry name" value="Pol_BBD"/>
    <property type="match status" value="1"/>
</dbReference>
<keyword evidence="1" id="KW-0862">Zinc</keyword>
<dbReference type="Gene3D" id="4.10.60.10">
    <property type="entry name" value="Zinc finger, CCHC-type"/>
    <property type="match status" value="1"/>
</dbReference>
<dbReference type="Pfam" id="PF07727">
    <property type="entry name" value="RVT_2"/>
    <property type="match status" value="1"/>
</dbReference>
<keyword evidence="5" id="KW-1185">Reference proteome</keyword>
<dbReference type="SMART" id="SM00343">
    <property type="entry name" value="ZnF_C2HC"/>
    <property type="match status" value="2"/>
</dbReference>
<evidence type="ECO:0000256" key="2">
    <source>
        <dbReference type="SAM" id="MobiDB-lite"/>
    </source>
</evidence>
<keyword evidence="1" id="KW-0479">Metal-binding</keyword>
<dbReference type="EMBL" id="JACGWL010000001">
    <property type="protein sequence ID" value="KAK4411859.1"/>
    <property type="molecule type" value="Genomic_DNA"/>
</dbReference>
<dbReference type="SUPFAM" id="SSF57756">
    <property type="entry name" value="Retrovirus zinc finger-like domains"/>
    <property type="match status" value="1"/>
</dbReference>
<comment type="caution">
    <text evidence="4">The sequence shown here is derived from an EMBL/GenBank/DDBJ whole genome shotgun (WGS) entry which is preliminary data.</text>
</comment>
<protein>
    <submittedName>
        <fullName evidence="4">Retrovirus-related Pol polyprotein from transposon RE1</fullName>
    </submittedName>
</protein>
<dbReference type="AlphaFoldDB" id="A0AAE2C7H1"/>
<dbReference type="PROSITE" id="PS50158">
    <property type="entry name" value="ZF_CCHC"/>
    <property type="match status" value="1"/>
</dbReference>
<gene>
    <name evidence="4" type="ORF">Sango_0258900</name>
</gene>